<keyword evidence="2" id="KW-1185">Reference proteome</keyword>
<accession>A0A1Q9BV39</accession>
<dbReference type="InterPro" id="IPR014710">
    <property type="entry name" value="RmlC-like_jellyroll"/>
</dbReference>
<dbReference type="EMBL" id="LSRX01003516">
    <property type="protein sequence ID" value="OLP74573.1"/>
    <property type="molecule type" value="Genomic_DNA"/>
</dbReference>
<evidence type="ECO:0000313" key="2">
    <source>
        <dbReference type="Proteomes" id="UP000186817"/>
    </source>
</evidence>
<protein>
    <recommendedName>
        <fullName evidence="3">Cyclic nucleotide-binding domain-containing protein</fullName>
    </recommendedName>
</protein>
<dbReference type="Proteomes" id="UP000186817">
    <property type="component" value="Unassembled WGS sequence"/>
</dbReference>
<gene>
    <name evidence="1" type="ORF">AK812_SmicGene45843</name>
</gene>
<dbReference type="SUPFAM" id="SSF51206">
    <property type="entry name" value="cAMP-binding domain-like"/>
    <property type="match status" value="1"/>
</dbReference>
<organism evidence="1 2">
    <name type="scientific">Symbiodinium microadriaticum</name>
    <name type="common">Dinoflagellate</name>
    <name type="synonym">Zooxanthella microadriatica</name>
    <dbReference type="NCBI Taxonomy" id="2951"/>
    <lineage>
        <taxon>Eukaryota</taxon>
        <taxon>Sar</taxon>
        <taxon>Alveolata</taxon>
        <taxon>Dinophyceae</taxon>
        <taxon>Suessiales</taxon>
        <taxon>Symbiodiniaceae</taxon>
        <taxon>Symbiodinium</taxon>
    </lineage>
</organism>
<reference evidence="1 2" key="1">
    <citation type="submission" date="2016-02" db="EMBL/GenBank/DDBJ databases">
        <title>Genome analysis of coral dinoflagellate symbionts highlights evolutionary adaptations to a symbiotic lifestyle.</title>
        <authorList>
            <person name="Aranda M."/>
            <person name="Li Y."/>
            <person name="Liew Y.J."/>
            <person name="Baumgarten S."/>
            <person name="Simakov O."/>
            <person name="Wilson M."/>
            <person name="Piel J."/>
            <person name="Ashoor H."/>
            <person name="Bougouffa S."/>
            <person name="Bajic V.B."/>
            <person name="Ryu T."/>
            <person name="Ravasi T."/>
            <person name="Bayer T."/>
            <person name="Micklem G."/>
            <person name="Kim H."/>
            <person name="Bhak J."/>
            <person name="Lajeunesse T.C."/>
            <person name="Voolstra C.R."/>
        </authorList>
    </citation>
    <scope>NUCLEOTIDE SEQUENCE [LARGE SCALE GENOMIC DNA]</scope>
    <source>
        <strain evidence="1 2">CCMP2467</strain>
    </source>
</reference>
<dbReference type="Gene3D" id="2.60.120.10">
    <property type="entry name" value="Jelly Rolls"/>
    <property type="match status" value="1"/>
</dbReference>
<name>A0A1Q9BV39_SYMMI</name>
<sequence>MLRIRVFGRSSTSVSLGSICLEKKQPETFSRGSFFGDSHLLGVSEGAVATAVSLEMSLVQVLSRQVLLRGLAQFPSEAEHFDNLTAKVNYLESQVDNAPRP</sequence>
<evidence type="ECO:0008006" key="3">
    <source>
        <dbReference type="Google" id="ProtNLM"/>
    </source>
</evidence>
<feature type="non-terminal residue" evidence="1">
    <location>
        <position position="101"/>
    </location>
</feature>
<dbReference type="InterPro" id="IPR018490">
    <property type="entry name" value="cNMP-bd_dom_sf"/>
</dbReference>
<comment type="caution">
    <text evidence="1">The sequence shown here is derived from an EMBL/GenBank/DDBJ whole genome shotgun (WGS) entry which is preliminary data.</text>
</comment>
<proteinExistence type="predicted"/>
<dbReference type="AlphaFoldDB" id="A0A1Q9BV39"/>
<evidence type="ECO:0000313" key="1">
    <source>
        <dbReference type="EMBL" id="OLP74573.1"/>
    </source>
</evidence>